<dbReference type="InterPro" id="IPR052596">
    <property type="entry name" value="AMBRA1_autophagy"/>
</dbReference>
<dbReference type="PANTHER" id="PTHR22874">
    <property type="entry name" value="ACTIVATING MOLECULE IN BECN1-REGULATED AUTOPHAGY PROTEIN 1"/>
    <property type="match status" value="1"/>
</dbReference>
<organism evidence="2">
    <name type="scientific">Mesocestoides corti</name>
    <name type="common">Flatworm</name>
    <dbReference type="NCBI Taxonomy" id="53468"/>
    <lineage>
        <taxon>Eukaryota</taxon>
        <taxon>Metazoa</taxon>
        <taxon>Spiralia</taxon>
        <taxon>Lophotrochozoa</taxon>
        <taxon>Platyhelminthes</taxon>
        <taxon>Cestoda</taxon>
        <taxon>Eucestoda</taxon>
        <taxon>Cyclophyllidea</taxon>
        <taxon>Mesocestoididae</taxon>
        <taxon>Mesocestoides</taxon>
    </lineage>
</organism>
<accession>A0A5K3EXN5</accession>
<protein>
    <submittedName>
        <fullName evidence="2">PAS domain-containing protein</fullName>
    </submittedName>
</protein>
<proteinExistence type="predicted"/>
<reference evidence="2" key="1">
    <citation type="submission" date="2019-11" db="UniProtKB">
        <authorList>
            <consortium name="WormBaseParasite"/>
        </authorList>
    </citation>
    <scope>IDENTIFICATION</scope>
</reference>
<dbReference type="GO" id="GO:1990756">
    <property type="term" value="F:ubiquitin-like ligase-substrate adaptor activity"/>
    <property type="evidence" value="ECO:0007669"/>
    <property type="project" value="TreeGrafter"/>
</dbReference>
<dbReference type="PANTHER" id="PTHR22874:SF1">
    <property type="entry name" value="ACTIVATING MOLECULE IN BECN1-REGULATED AUTOPHAGY PROTEIN 1"/>
    <property type="match status" value="1"/>
</dbReference>
<feature type="region of interest" description="Disordered" evidence="1">
    <location>
        <begin position="338"/>
        <end position="374"/>
    </location>
</feature>
<dbReference type="GO" id="GO:0000045">
    <property type="term" value="P:autophagosome assembly"/>
    <property type="evidence" value="ECO:0007669"/>
    <property type="project" value="TreeGrafter"/>
</dbReference>
<dbReference type="SUPFAM" id="SSF50969">
    <property type="entry name" value="YVTN repeat-like/Quinoprotein amine dehydrogenase"/>
    <property type="match status" value="1"/>
</dbReference>
<dbReference type="GO" id="GO:0080008">
    <property type="term" value="C:Cul4-RING E3 ubiquitin ligase complex"/>
    <property type="evidence" value="ECO:0007669"/>
    <property type="project" value="TreeGrafter"/>
</dbReference>
<feature type="compositionally biased region" description="Polar residues" evidence="1">
    <location>
        <begin position="344"/>
        <end position="360"/>
    </location>
</feature>
<name>A0A5K3EXN5_MESCO</name>
<dbReference type="InterPro" id="IPR011044">
    <property type="entry name" value="Quino_amine_DH_bsu"/>
</dbReference>
<sequence length="374" mass="41232">MRFRVDQDVAACCNCGGLVRKTRPVDLISNGRFRTMGSRLLFLPGFFEDPHSDAVFFTVLRSVHENISDIMAGMFANIGEHSSASYISDTTFRICRWELRFGGFEEGQSTEEQENEEGGFCLPANLPISYLKSNLVAPRVRVFNDSSVCLSPDGRLLAAFVVPVGDNKCSENEYLEGIVAVYRLQPEDRRGQCVFMQKLHRSSNPVCVDFSPSAEHLVVGLASCRLPSTPSPIDHILRALSNSGPPPCVAHIFKVDRQHNPTEVQRGLTHVKNLPNPRLEDMPDAESIDQHHRSVLLMGLEPNGTGISLNSIVWHPHGITYGTTKGLIVMIRPDPRSLPPQFSELPSTTSTTNHSASMAETESVGPVVEESPLV</sequence>
<dbReference type="AlphaFoldDB" id="A0A5K3EXN5"/>
<dbReference type="WBParaSite" id="MCU_003944-RB">
    <property type="protein sequence ID" value="MCU_003944-RB"/>
    <property type="gene ID" value="MCU_003944"/>
</dbReference>
<evidence type="ECO:0000256" key="1">
    <source>
        <dbReference type="SAM" id="MobiDB-lite"/>
    </source>
</evidence>
<dbReference type="GO" id="GO:0000423">
    <property type="term" value="P:mitophagy"/>
    <property type="evidence" value="ECO:0007669"/>
    <property type="project" value="TreeGrafter"/>
</dbReference>
<evidence type="ECO:0000313" key="2">
    <source>
        <dbReference type="WBParaSite" id="MCU_003944-RB"/>
    </source>
</evidence>